<name>A0ACC1HLN9_9FUNG</name>
<evidence type="ECO:0000313" key="2">
    <source>
        <dbReference type="Proteomes" id="UP001145114"/>
    </source>
</evidence>
<protein>
    <submittedName>
        <fullName evidence="1">Diphthamide biosynthesis protein 2</fullName>
    </submittedName>
</protein>
<sequence length="121" mass="13577">TPYELKLALSRHFEWDGNYVTDFEGYLAMAEPTQSEGLDDDRTDEDTPHFSLVTGTYKSSKYHVDYNKADYLQSRSFKGLGADGTQDSPEASDRDAKEGATVTEGKSGIARGYKNERQYQS</sequence>
<organism evidence="1 2">
    <name type="scientific">Spiromyces aspiralis</name>
    <dbReference type="NCBI Taxonomy" id="68401"/>
    <lineage>
        <taxon>Eukaryota</taxon>
        <taxon>Fungi</taxon>
        <taxon>Fungi incertae sedis</taxon>
        <taxon>Zoopagomycota</taxon>
        <taxon>Kickxellomycotina</taxon>
        <taxon>Kickxellomycetes</taxon>
        <taxon>Kickxellales</taxon>
        <taxon>Kickxellaceae</taxon>
        <taxon>Spiromyces</taxon>
    </lineage>
</organism>
<evidence type="ECO:0000313" key="1">
    <source>
        <dbReference type="EMBL" id="KAJ1675214.1"/>
    </source>
</evidence>
<feature type="non-terminal residue" evidence="1">
    <location>
        <position position="1"/>
    </location>
</feature>
<dbReference type="EMBL" id="JAMZIH010005422">
    <property type="protein sequence ID" value="KAJ1675214.1"/>
    <property type="molecule type" value="Genomic_DNA"/>
</dbReference>
<dbReference type="Proteomes" id="UP001145114">
    <property type="component" value="Unassembled WGS sequence"/>
</dbReference>
<comment type="caution">
    <text evidence="1">The sequence shown here is derived from an EMBL/GenBank/DDBJ whole genome shotgun (WGS) entry which is preliminary data.</text>
</comment>
<accession>A0ACC1HLN9</accession>
<keyword evidence="2" id="KW-1185">Reference proteome</keyword>
<reference evidence="1" key="1">
    <citation type="submission" date="2022-06" db="EMBL/GenBank/DDBJ databases">
        <title>Phylogenomic reconstructions and comparative analyses of Kickxellomycotina fungi.</title>
        <authorList>
            <person name="Reynolds N.K."/>
            <person name="Stajich J.E."/>
            <person name="Barry K."/>
            <person name="Grigoriev I.V."/>
            <person name="Crous P."/>
            <person name="Smith M.E."/>
        </authorList>
    </citation>
    <scope>NUCLEOTIDE SEQUENCE</scope>
    <source>
        <strain evidence="1">RSA 2271</strain>
    </source>
</reference>
<gene>
    <name evidence="1" type="primary">DPH2_1</name>
    <name evidence="1" type="ORF">EV182_001712</name>
</gene>
<proteinExistence type="predicted"/>